<dbReference type="InterPro" id="IPR007160">
    <property type="entry name" value="DUF362"/>
</dbReference>
<dbReference type="Proteomes" id="UP000285961">
    <property type="component" value="Unassembled WGS sequence"/>
</dbReference>
<feature type="domain" description="DUF362" evidence="1">
    <location>
        <begin position="52"/>
        <end position="243"/>
    </location>
</feature>
<dbReference type="Pfam" id="PF04015">
    <property type="entry name" value="DUF362"/>
    <property type="match status" value="1"/>
</dbReference>
<sequence>MLRPHRERRKHRVAVQRSTVSIVRVKDGVHEAVREAMRLARWQEFITRGADVSLKVNLGFDLFLPGAVTGPWVVEGVIQTIRDYVGKIYVVESDQVVVNVEKALRQTRIDKVCERYGAQWVNMTNSPARIVPLPRGMAFREIRVPEILLRTEMITIPAIKTHNKTTITGAIKNQWGCLPKLRHNYHLVLNDALADINTAATPRFAVMDATVGLEGDSPKSGEPRVVDRVLASGDFVALDTVVAKILGFEPAEIQHIQNCHSLELGIGRLDNIDVVGDDTLDLNLRFKPAQHNLVSWVELALRKSFVKWLFFDTPIFNLCCWGARLWYYGWYYLVRGRKMRDDIIKNTRYGAQWR</sequence>
<comment type="caution">
    <text evidence="2">The sequence shown here is derived from an EMBL/GenBank/DDBJ whole genome shotgun (WGS) entry which is preliminary data.</text>
</comment>
<evidence type="ECO:0000313" key="3">
    <source>
        <dbReference type="Proteomes" id="UP000285961"/>
    </source>
</evidence>
<gene>
    <name evidence="2" type="ORF">C4532_03885</name>
</gene>
<name>A0A419F5Y4_9BACT</name>
<protein>
    <submittedName>
        <fullName evidence="2">DUF362 domain-containing protein</fullName>
    </submittedName>
</protein>
<evidence type="ECO:0000313" key="2">
    <source>
        <dbReference type="EMBL" id="RJP73813.1"/>
    </source>
</evidence>
<proteinExistence type="predicted"/>
<organism evidence="2 3">
    <name type="scientific">Candidatus Abyssobacteria bacterium SURF_17</name>
    <dbReference type="NCBI Taxonomy" id="2093361"/>
    <lineage>
        <taxon>Bacteria</taxon>
        <taxon>Pseudomonadati</taxon>
        <taxon>Candidatus Hydrogenedentota</taxon>
        <taxon>Candidatus Abyssobacteria</taxon>
    </lineage>
</organism>
<dbReference type="EMBL" id="QZKI01000023">
    <property type="protein sequence ID" value="RJP73813.1"/>
    <property type="molecule type" value="Genomic_DNA"/>
</dbReference>
<reference evidence="2 3" key="1">
    <citation type="journal article" date="2017" name="ISME J.">
        <title>Energy and carbon metabolisms in a deep terrestrial subsurface fluid microbial community.</title>
        <authorList>
            <person name="Momper L."/>
            <person name="Jungbluth S.P."/>
            <person name="Lee M.D."/>
            <person name="Amend J.P."/>
        </authorList>
    </citation>
    <scope>NUCLEOTIDE SEQUENCE [LARGE SCALE GENOMIC DNA]</scope>
    <source>
        <strain evidence="2">SURF_17</strain>
    </source>
</reference>
<dbReference type="AlphaFoldDB" id="A0A419F5Y4"/>
<evidence type="ECO:0000259" key="1">
    <source>
        <dbReference type="Pfam" id="PF04015"/>
    </source>
</evidence>
<accession>A0A419F5Y4</accession>